<protein>
    <submittedName>
        <fullName evidence="1">Uncharacterized protein</fullName>
    </submittedName>
</protein>
<evidence type="ECO:0000313" key="2">
    <source>
        <dbReference type="Proteomes" id="UP000178999"/>
    </source>
</evidence>
<sequence length="284" mass="32357">MTNDTQEVTSIGHYLEKVETLSRRERIEQKVFDTLHDWVIAEDGLKHQIQRAHTELARFGNAVPICRTMGEITRALETMKQVVTEDRQIVKLWDDIFTKRGSVVESCKGVPAEEVRNDFAGAISVLTFIDLVSQVDPEYGARIKAVDIMASPHDDVQSKVDLVIDFGTTTKIDGVSHRVIRLVQLKTSSDDQAHVEVIDQERQYGNVSRQDAEAILDMAEQMKDEAREHNEYITVRCYAVEVPSYKSEHVNNPFGIIQRGKKQQPLIAQFTRENQDARLIPIKK</sequence>
<reference evidence="1 2" key="1">
    <citation type="journal article" date="2016" name="Nat. Commun.">
        <title>Thousands of microbial genomes shed light on interconnected biogeochemical processes in an aquifer system.</title>
        <authorList>
            <person name="Anantharaman K."/>
            <person name="Brown C.T."/>
            <person name="Hug L.A."/>
            <person name="Sharon I."/>
            <person name="Castelle C.J."/>
            <person name="Probst A.J."/>
            <person name="Thomas B.C."/>
            <person name="Singh A."/>
            <person name="Wilkins M.J."/>
            <person name="Karaoz U."/>
            <person name="Brodie E.L."/>
            <person name="Williams K.H."/>
            <person name="Hubbard S.S."/>
            <person name="Banfield J.F."/>
        </authorList>
    </citation>
    <scope>NUCLEOTIDE SEQUENCE [LARGE SCALE GENOMIC DNA]</scope>
</reference>
<accession>A0A1F8CV71</accession>
<organism evidence="1 2">
    <name type="scientific">Candidatus Woesebacteria bacterium RIFOXYB1_FULL_38_16</name>
    <dbReference type="NCBI Taxonomy" id="1802538"/>
    <lineage>
        <taxon>Bacteria</taxon>
        <taxon>Candidatus Woeseibacteriota</taxon>
    </lineage>
</organism>
<dbReference type="EMBL" id="MGHY01000009">
    <property type="protein sequence ID" value="OGM79638.1"/>
    <property type="molecule type" value="Genomic_DNA"/>
</dbReference>
<name>A0A1F8CV71_9BACT</name>
<proteinExistence type="predicted"/>
<dbReference type="STRING" id="1802538.A2382_01815"/>
<gene>
    <name evidence="1" type="ORF">A2382_01815</name>
</gene>
<dbReference type="Proteomes" id="UP000178999">
    <property type="component" value="Unassembled WGS sequence"/>
</dbReference>
<evidence type="ECO:0000313" key="1">
    <source>
        <dbReference type="EMBL" id="OGM79638.1"/>
    </source>
</evidence>
<comment type="caution">
    <text evidence="1">The sequence shown here is derived from an EMBL/GenBank/DDBJ whole genome shotgun (WGS) entry which is preliminary data.</text>
</comment>
<dbReference type="AlphaFoldDB" id="A0A1F8CV71"/>